<feature type="transmembrane region" description="Helical" evidence="6">
    <location>
        <begin position="127"/>
        <end position="148"/>
    </location>
</feature>
<feature type="transmembrane region" description="Helical" evidence="6">
    <location>
        <begin position="102"/>
        <end position="120"/>
    </location>
</feature>
<feature type="transmembrane region" description="Helical" evidence="6">
    <location>
        <begin position="251"/>
        <end position="274"/>
    </location>
</feature>
<feature type="domain" description="EamA" evidence="7">
    <location>
        <begin position="12"/>
        <end position="143"/>
    </location>
</feature>
<evidence type="ECO:0000256" key="2">
    <source>
        <dbReference type="ARBA" id="ARBA00022475"/>
    </source>
</evidence>
<sequence length="306" mass="32257">MSPSVGALRRASLVLLLAALIWGSMIPVLAALAEHYDNWLLSWSRYILGLPVLWLAVLLSKPPVAPPRPLQWGRLLRLGAAMTAFSVLYTFGVAHAHPATSAIVLMCGPIWATVLSRVMLGSTTPPGFFFTLVLVVAGGIVVVLGTPGRAPGSFGLQGGEGLLVIAQLCWSWYSIRAQQWLSDRGQIALSALTSTVASVLLGVVCAVVWALGGIVWPTRPPTPVEWGMVVWIGVLGVAVAVLLWNTGVSLVGVPVASLFANSAPVFAIGLAALMGREPSWLQVAGGFVVLGGIALHQIRQTRAARR</sequence>
<evidence type="ECO:0000256" key="3">
    <source>
        <dbReference type="ARBA" id="ARBA00022692"/>
    </source>
</evidence>
<proteinExistence type="predicted"/>
<dbReference type="RefSeq" id="WP_216964810.1">
    <property type="nucleotide sequence ID" value="NZ_JAHOPB010000002.1"/>
</dbReference>
<evidence type="ECO:0000313" key="9">
    <source>
        <dbReference type="Proteomes" id="UP000727907"/>
    </source>
</evidence>
<keyword evidence="9" id="KW-1185">Reference proteome</keyword>
<keyword evidence="3 6" id="KW-0812">Transmembrane</keyword>
<feature type="domain" description="EamA" evidence="7">
    <location>
        <begin position="159"/>
        <end position="295"/>
    </location>
</feature>
<feature type="transmembrane region" description="Helical" evidence="6">
    <location>
        <begin position="46"/>
        <end position="64"/>
    </location>
</feature>
<keyword evidence="2" id="KW-1003">Cell membrane</keyword>
<feature type="transmembrane region" description="Helical" evidence="6">
    <location>
        <begin position="226"/>
        <end position="244"/>
    </location>
</feature>
<evidence type="ECO:0000259" key="7">
    <source>
        <dbReference type="Pfam" id="PF00892"/>
    </source>
</evidence>
<protein>
    <submittedName>
        <fullName evidence="8">DMT family transporter</fullName>
    </submittedName>
</protein>
<evidence type="ECO:0000256" key="1">
    <source>
        <dbReference type="ARBA" id="ARBA00004651"/>
    </source>
</evidence>
<comment type="caution">
    <text evidence="8">The sequence shown here is derived from an EMBL/GenBank/DDBJ whole genome shotgun (WGS) entry which is preliminary data.</text>
</comment>
<keyword evidence="4 6" id="KW-1133">Transmembrane helix</keyword>
<evidence type="ECO:0000256" key="5">
    <source>
        <dbReference type="ARBA" id="ARBA00023136"/>
    </source>
</evidence>
<dbReference type="InterPro" id="IPR000620">
    <property type="entry name" value="EamA_dom"/>
</dbReference>
<feature type="transmembrane region" description="Helical" evidence="6">
    <location>
        <begin position="187"/>
        <end position="214"/>
    </location>
</feature>
<evidence type="ECO:0000313" key="8">
    <source>
        <dbReference type="EMBL" id="MBU8876203.1"/>
    </source>
</evidence>
<reference evidence="8 9" key="1">
    <citation type="submission" date="2021-06" db="EMBL/GenBank/DDBJ databases">
        <authorList>
            <person name="Lee D.H."/>
        </authorList>
    </citation>
    <scope>NUCLEOTIDE SEQUENCE [LARGE SCALE GENOMIC DNA]</scope>
    <source>
        <strain evidence="8 9">MMS21-HV4-11</strain>
    </source>
</reference>
<dbReference type="Proteomes" id="UP000727907">
    <property type="component" value="Unassembled WGS sequence"/>
</dbReference>
<dbReference type="PANTHER" id="PTHR42920">
    <property type="entry name" value="OS03G0707200 PROTEIN-RELATED"/>
    <property type="match status" value="1"/>
</dbReference>
<dbReference type="InterPro" id="IPR051258">
    <property type="entry name" value="Diverse_Substrate_Transporter"/>
</dbReference>
<evidence type="ECO:0000256" key="4">
    <source>
        <dbReference type="ARBA" id="ARBA00022989"/>
    </source>
</evidence>
<accession>A0ABS6INM6</accession>
<dbReference type="Pfam" id="PF00892">
    <property type="entry name" value="EamA"/>
    <property type="match status" value="2"/>
</dbReference>
<dbReference type="PANTHER" id="PTHR42920:SF11">
    <property type="entry name" value="INNER MEMBRANE PROTEIN YTFF"/>
    <property type="match status" value="1"/>
</dbReference>
<feature type="transmembrane region" description="Helical" evidence="6">
    <location>
        <begin position="154"/>
        <end position="175"/>
    </location>
</feature>
<feature type="transmembrane region" description="Helical" evidence="6">
    <location>
        <begin position="280"/>
        <end position="298"/>
    </location>
</feature>
<gene>
    <name evidence="8" type="ORF">KQ910_20690</name>
</gene>
<dbReference type="EMBL" id="JAHOPB010000002">
    <property type="protein sequence ID" value="MBU8876203.1"/>
    <property type="molecule type" value="Genomic_DNA"/>
</dbReference>
<organism evidence="8 9">
    <name type="scientific">Reyranella humidisoli</name>
    <dbReference type="NCBI Taxonomy" id="2849149"/>
    <lineage>
        <taxon>Bacteria</taxon>
        <taxon>Pseudomonadati</taxon>
        <taxon>Pseudomonadota</taxon>
        <taxon>Alphaproteobacteria</taxon>
        <taxon>Hyphomicrobiales</taxon>
        <taxon>Reyranellaceae</taxon>
        <taxon>Reyranella</taxon>
    </lineage>
</organism>
<comment type="subcellular location">
    <subcellularLocation>
        <location evidence="1">Cell membrane</location>
        <topology evidence="1">Multi-pass membrane protein</topology>
    </subcellularLocation>
</comment>
<keyword evidence="5 6" id="KW-0472">Membrane</keyword>
<evidence type="ECO:0000256" key="6">
    <source>
        <dbReference type="SAM" id="Phobius"/>
    </source>
</evidence>
<feature type="transmembrane region" description="Helical" evidence="6">
    <location>
        <begin position="76"/>
        <end position="96"/>
    </location>
</feature>
<name>A0ABS6INM6_9HYPH</name>